<reference evidence="1 2" key="1">
    <citation type="journal article" date="2016" name="Nat. Commun.">
        <title>Thousands of microbial genomes shed light on interconnected biogeochemical processes in an aquifer system.</title>
        <authorList>
            <person name="Anantharaman K."/>
            <person name="Brown C.T."/>
            <person name="Hug L.A."/>
            <person name="Sharon I."/>
            <person name="Castelle C.J."/>
            <person name="Probst A.J."/>
            <person name="Thomas B.C."/>
            <person name="Singh A."/>
            <person name="Wilkins M.J."/>
            <person name="Karaoz U."/>
            <person name="Brodie E.L."/>
            <person name="Williams K.H."/>
            <person name="Hubbard S.S."/>
            <person name="Banfield J.F."/>
        </authorList>
    </citation>
    <scope>NUCLEOTIDE SEQUENCE [LARGE SCALE GENOMIC DNA]</scope>
</reference>
<gene>
    <name evidence="1" type="ORF">A3B19_02805</name>
</gene>
<name>A0A1F5XHS4_9BACT</name>
<accession>A0A1F5XHS4</accession>
<organism evidence="1 2">
    <name type="scientific">Candidatus Giovannonibacteria bacterium RIFCSPLOWO2_01_FULL_46_32</name>
    <dbReference type="NCBI Taxonomy" id="1798353"/>
    <lineage>
        <taxon>Bacteria</taxon>
        <taxon>Candidatus Giovannoniibacteriota</taxon>
    </lineage>
</organism>
<dbReference type="Gene3D" id="3.10.310.30">
    <property type="match status" value="1"/>
</dbReference>
<evidence type="ECO:0000313" key="1">
    <source>
        <dbReference type="EMBL" id="OGF87485.1"/>
    </source>
</evidence>
<dbReference type="AlphaFoldDB" id="A0A1F5XHS4"/>
<protein>
    <submittedName>
        <fullName evidence="1">Uncharacterized protein</fullName>
    </submittedName>
</protein>
<comment type="caution">
    <text evidence="1">The sequence shown here is derived from an EMBL/GenBank/DDBJ whole genome shotgun (WGS) entry which is preliminary data.</text>
</comment>
<proteinExistence type="predicted"/>
<dbReference type="Proteomes" id="UP000177346">
    <property type="component" value="Unassembled WGS sequence"/>
</dbReference>
<evidence type="ECO:0000313" key="2">
    <source>
        <dbReference type="Proteomes" id="UP000177346"/>
    </source>
</evidence>
<sequence>MSEAAEKFKEIVQKADSIAVSVAPANKELNLPDNKKLLAGSILHKFFLLLGKKSALNETAPEENVLIRLDTKKLPISELKYERDGDELKIILKSAEKSPDISHVSVSKEVAPADLLVLIDPPEDEIPGLLEKTAHRDVVKLTAKEKHLAAKLAELLEIFDKKFLEEAKEDLWMLLSSEEKALVAPSQNGYLLLQKLLELGLDEEKAKKARLEKKSAFWKLLGRALARSEYEENIGTAWSFLPKADFQKTGAGQDAILEIFEEFRAEMAGAGFWALLWETSSEPKKISAVISSADHAKLAPLAGLFGVSAASSYFFANGFSAFSEAEIKIRGHIKKVL</sequence>
<dbReference type="EMBL" id="MFIF01000005">
    <property type="protein sequence ID" value="OGF87485.1"/>
    <property type="molecule type" value="Genomic_DNA"/>
</dbReference>